<proteinExistence type="predicted"/>
<evidence type="ECO:0000313" key="1">
    <source>
        <dbReference type="EMBL" id="GAI02432.1"/>
    </source>
</evidence>
<protein>
    <submittedName>
        <fullName evidence="1">Uncharacterized protein</fullName>
    </submittedName>
</protein>
<comment type="caution">
    <text evidence="1">The sequence shown here is derived from an EMBL/GenBank/DDBJ whole genome shotgun (WGS) entry which is preliminary data.</text>
</comment>
<dbReference type="EMBL" id="BARV01010838">
    <property type="protein sequence ID" value="GAI02432.1"/>
    <property type="molecule type" value="Genomic_DNA"/>
</dbReference>
<reference evidence="1" key="1">
    <citation type="journal article" date="2014" name="Front. Microbiol.">
        <title>High frequency of phylogenetically diverse reductive dehalogenase-homologous genes in deep subseafloor sedimentary metagenomes.</title>
        <authorList>
            <person name="Kawai M."/>
            <person name="Futagami T."/>
            <person name="Toyoda A."/>
            <person name="Takaki Y."/>
            <person name="Nishi S."/>
            <person name="Hori S."/>
            <person name="Arai W."/>
            <person name="Tsubouchi T."/>
            <person name="Morono Y."/>
            <person name="Uchiyama I."/>
            <person name="Ito T."/>
            <person name="Fujiyama A."/>
            <person name="Inagaki F."/>
            <person name="Takami H."/>
        </authorList>
    </citation>
    <scope>NUCLEOTIDE SEQUENCE</scope>
    <source>
        <strain evidence="1">Expedition CK06-06</strain>
    </source>
</reference>
<sequence>PMGNIADDIATREMDWVMNAILIPTVNAEGTLWATEQASIVSPNEVMDTLKLQMYSQFKLMDDILSPSFPQRPL</sequence>
<organism evidence="1">
    <name type="scientific">marine sediment metagenome</name>
    <dbReference type="NCBI Taxonomy" id="412755"/>
    <lineage>
        <taxon>unclassified sequences</taxon>
        <taxon>metagenomes</taxon>
        <taxon>ecological metagenomes</taxon>
    </lineage>
</organism>
<feature type="non-terminal residue" evidence="1">
    <location>
        <position position="1"/>
    </location>
</feature>
<gene>
    <name evidence="1" type="ORF">S06H3_20824</name>
</gene>
<name>X1K5X3_9ZZZZ</name>
<accession>X1K5X3</accession>
<dbReference type="AlphaFoldDB" id="X1K5X3"/>